<evidence type="ECO:0000256" key="1">
    <source>
        <dbReference type="ARBA" id="ARBA00004953"/>
    </source>
</evidence>
<protein>
    <recommendedName>
        <fullName evidence="6">Cobalamin biosynthesis precorrin-8X methylmutase CobH/CbiC domain-containing protein</fullName>
    </recommendedName>
</protein>
<dbReference type="PANTHER" id="PTHR43588:SF1">
    <property type="entry name" value="COBALT-PRECORRIN-8 METHYLMUTASE"/>
    <property type="match status" value="1"/>
</dbReference>
<accession>A0ABP6MRA8</accession>
<comment type="caution">
    <text evidence="7">The sequence shown here is derived from an EMBL/GenBank/DDBJ whole genome shotgun (WGS) entry which is preliminary data.</text>
</comment>
<organism evidence="7 8">
    <name type="scientific">Planomonospora alba</name>
    <dbReference type="NCBI Taxonomy" id="161354"/>
    <lineage>
        <taxon>Bacteria</taxon>
        <taxon>Bacillati</taxon>
        <taxon>Actinomycetota</taxon>
        <taxon>Actinomycetes</taxon>
        <taxon>Streptosporangiales</taxon>
        <taxon>Streptosporangiaceae</taxon>
        <taxon>Planomonospora</taxon>
    </lineage>
</organism>
<evidence type="ECO:0000256" key="4">
    <source>
        <dbReference type="ARBA" id="ARBA00023235"/>
    </source>
</evidence>
<keyword evidence="3" id="KW-0169">Cobalamin biosynthesis</keyword>
<dbReference type="Pfam" id="PF02570">
    <property type="entry name" value="CbiC"/>
    <property type="match status" value="1"/>
</dbReference>
<evidence type="ECO:0000256" key="2">
    <source>
        <dbReference type="ARBA" id="ARBA00009774"/>
    </source>
</evidence>
<dbReference type="Proteomes" id="UP001500320">
    <property type="component" value="Unassembled WGS sequence"/>
</dbReference>
<evidence type="ECO:0000259" key="6">
    <source>
        <dbReference type="Pfam" id="PF02570"/>
    </source>
</evidence>
<sequence length="261" mass="26154">MTERSGDIGGHGGYGGPGAPGGAAGTGPATGRSADPGAPGGPGGYGAPGGAAIGAGTDYIRDGAEIYRRSFATIRAETDLSGMPPEVAQVAVRMIHACGMTDLVTDLAWSPGAVREARAALRAGAPVLCDAMMVASGVTRRRLPADNEILCTLGDPRVPALAERLGTTRSAAALELWRDRLDGSVVAIGNAPTALFRLLELVAEGAGRPAAVLGIPVGFIGAAESKLALAESDLEHLVVHGRRGGSAMTAAAINAIASEEE</sequence>
<dbReference type="Gene3D" id="3.40.50.10230">
    <property type="entry name" value="Cobalamin biosynthesis CobH/CbiC, precorrin-8X methylmutase"/>
    <property type="match status" value="1"/>
</dbReference>
<feature type="compositionally biased region" description="Gly residues" evidence="5">
    <location>
        <begin position="7"/>
        <end position="25"/>
    </location>
</feature>
<evidence type="ECO:0000313" key="7">
    <source>
        <dbReference type="EMBL" id="GAA3123179.1"/>
    </source>
</evidence>
<evidence type="ECO:0000313" key="8">
    <source>
        <dbReference type="Proteomes" id="UP001500320"/>
    </source>
</evidence>
<feature type="region of interest" description="Disordered" evidence="5">
    <location>
        <begin position="1"/>
        <end position="45"/>
    </location>
</feature>
<gene>
    <name evidence="7" type="ORF">GCM10010466_12620</name>
</gene>
<dbReference type="InterPro" id="IPR003722">
    <property type="entry name" value="Cbl_synth_CobH/CbiC"/>
</dbReference>
<keyword evidence="8" id="KW-1185">Reference proteome</keyword>
<keyword evidence="4" id="KW-0413">Isomerase</keyword>
<dbReference type="SUPFAM" id="SSF63965">
    <property type="entry name" value="Precorrin-8X methylmutase CbiC/CobH"/>
    <property type="match status" value="1"/>
</dbReference>
<reference evidence="8" key="1">
    <citation type="journal article" date="2019" name="Int. J. Syst. Evol. Microbiol.">
        <title>The Global Catalogue of Microorganisms (GCM) 10K type strain sequencing project: providing services to taxonomists for standard genome sequencing and annotation.</title>
        <authorList>
            <consortium name="The Broad Institute Genomics Platform"/>
            <consortium name="The Broad Institute Genome Sequencing Center for Infectious Disease"/>
            <person name="Wu L."/>
            <person name="Ma J."/>
        </authorList>
    </citation>
    <scope>NUCLEOTIDE SEQUENCE [LARGE SCALE GENOMIC DNA]</scope>
    <source>
        <strain evidence="8">JCM 9373</strain>
    </source>
</reference>
<dbReference type="EMBL" id="BAAAUT010000007">
    <property type="protein sequence ID" value="GAA3123179.1"/>
    <property type="molecule type" value="Genomic_DNA"/>
</dbReference>
<dbReference type="NCBIfam" id="NF006136">
    <property type="entry name" value="PRK08285.1"/>
    <property type="match status" value="1"/>
</dbReference>
<comment type="similarity">
    <text evidence="2">Belongs to the CobH/CbiC family.</text>
</comment>
<dbReference type="InterPro" id="IPR036588">
    <property type="entry name" value="CobH/CbiC_sf"/>
</dbReference>
<evidence type="ECO:0000256" key="5">
    <source>
        <dbReference type="SAM" id="MobiDB-lite"/>
    </source>
</evidence>
<feature type="domain" description="Cobalamin biosynthesis precorrin-8X methylmutase CobH/CbiC" evidence="6">
    <location>
        <begin position="65"/>
        <end position="258"/>
    </location>
</feature>
<name>A0ABP6MRA8_9ACTN</name>
<comment type="pathway">
    <text evidence="1">Cofactor biosynthesis; adenosylcobalamin biosynthesis.</text>
</comment>
<evidence type="ECO:0000256" key="3">
    <source>
        <dbReference type="ARBA" id="ARBA00022573"/>
    </source>
</evidence>
<dbReference type="PANTHER" id="PTHR43588">
    <property type="entry name" value="COBALT-PRECORRIN-8 METHYLMUTASE"/>
    <property type="match status" value="1"/>
</dbReference>
<proteinExistence type="inferred from homology"/>